<dbReference type="Proteomes" id="UP000673691">
    <property type="component" value="Unassembled WGS sequence"/>
</dbReference>
<reference evidence="1 2" key="1">
    <citation type="journal article" name="Sci. Rep.">
        <title>Genome-scale phylogenetic analyses confirm Olpidium as the closest living zoosporic fungus to the non-flagellated, terrestrial fungi.</title>
        <authorList>
            <person name="Chang Y."/>
            <person name="Rochon D."/>
            <person name="Sekimoto S."/>
            <person name="Wang Y."/>
            <person name="Chovatia M."/>
            <person name="Sandor L."/>
            <person name="Salamov A."/>
            <person name="Grigoriev I.V."/>
            <person name="Stajich J.E."/>
            <person name="Spatafora J.W."/>
        </authorList>
    </citation>
    <scope>NUCLEOTIDE SEQUENCE [LARGE SCALE GENOMIC DNA]</scope>
    <source>
        <strain evidence="1">S191</strain>
    </source>
</reference>
<comment type="caution">
    <text evidence="1">The sequence shown here is derived from an EMBL/GenBank/DDBJ whole genome shotgun (WGS) entry which is preliminary data.</text>
</comment>
<evidence type="ECO:0000313" key="2">
    <source>
        <dbReference type="Proteomes" id="UP000673691"/>
    </source>
</evidence>
<evidence type="ECO:0000313" key="1">
    <source>
        <dbReference type="EMBL" id="KAG5462480.1"/>
    </source>
</evidence>
<sequence length="138" mass="14278">MITKLTEVALGDLLLDEGLDDLARGAVAFDREPLVGHFELRQVGLAGIDLVAGGPPDVGVAGFLDAVETGHPCGGVEAGDVEHDEPGVCQHRDQPGGLPQGLPGPCAVVERDDDGVGRGHILLFFFFSSWGEGGGCCF</sequence>
<gene>
    <name evidence="1" type="ORF">BJ554DRAFT_4939</name>
</gene>
<dbReference type="AlphaFoldDB" id="A0A8H8A032"/>
<accession>A0A8H8A032</accession>
<protein>
    <submittedName>
        <fullName evidence="1">Uncharacterized protein</fullName>
    </submittedName>
</protein>
<keyword evidence="2" id="KW-1185">Reference proteome</keyword>
<name>A0A8H8A032_9FUNG</name>
<dbReference type="EMBL" id="JAEFCI010002074">
    <property type="protein sequence ID" value="KAG5462480.1"/>
    <property type="molecule type" value="Genomic_DNA"/>
</dbReference>
<proteinExistence type="predicted"/>
<organism evidence="1 2">
    <name type="scientific">Olpidium bornovanus</name>
    <dbReference type="NCBI Taxonomy" id="278681"/>
    <lineage>
        <taxon>Eukaryota</taxon>
        <taxon>Fungi</taxon>
        <taxon>Fungi incertae sedis</taxon>
        <taxon>Olpidiomycota</taxon>
        <taxon>Olpidiomycotina</taxon>
        <taxon>Olpidiomycetes</taxon>
        <taxon>Olpidiales</taxon>
        <taxon>Olpidiaceae</taxon>
        <taxon>Olpidium</taxon>
    </lineage>
</organism>